<protein>
    <submittedName>
        <fullName evidence="3">DNA processing protein</fullName>
    </submittedName>
</protein>
<dbReference type="GO" id="GO:0009294">
    <property type="term" value="P:DNA-mediated transformation"/>
    <property type="evidence" value="ECO:0007669"/>
    <property type="project" value="InterPro"/>
</dbReference>
<dbReference type="InterPro" id="IPR003488">
    <property type="entry name" value="DprA"/>
</dbReference>
<evidence type="ECO:0000313" key="3">
    <source>
        <dbReference type="EMBL" id="KRL08217.1"/>
    </source>
</evidence>
<evidence type="ECO:0000259" key="2">
    <source>
        <dbReference type="Pfam" id="PF02481"/>
    </source>
</evidence>
<dbReference type="PANTHER" id="PTHR43022:SF1">
    <property type="entry name" value="PROTEIN SMF"/>
    <property type="match status" value="1"/>
</dbReference>
<dbReference type="RefSeq" id="WP_057868419.1">
    <property type="nucleotide sequence ID" value="NZ_AZDX01000001.1"/>
</dbReference>
<evidence type="ECO:0000313" key="4">
    <source>
        <dbReference type="Proteomes" id="UP000051448"/>
    </source>
</evidence>
<comment type="caution">
    <text evidence="3">The sequence shown here is derived from an EMBL/GenBank/DDBJ whole genome shotgun (WGS) entry which is preliminary data.</text>
</comment>
<dbReference type="InterPro" id="IPR057666">
    <property type="entry name" value="DrpA_SLOG"/>
</dbReference>
<dbReference type="EMBL" id="AZDX01000001">
    <property type="protein sequence ID" value="KRL08217.1"/>
    <property type="molecule type" value="Genomic_DNA"/>
</dbReference>
<dbReference type="AlphaFoldDB" id="A0A0R1ML41"/>
<comment type="similarity">
    <text evidence="1">Belongs to the DprA/Smf family.</text>
</comment>
<dbReference type="OrthoDB" id="9785707at2"/>
<dbReference type="Pfam" id="PF02481">
    <property type="entry name" value="DNA_processg_A"/>
    <property type="match status" value="1"/>
</dbReference>
<keyword evidence="4" id="KW-1185">Reference proteome</keyword>
<sequence>MKIREFIIKLHLSNLISVSKVRTICDWIGKHQAIPDVKKLEELAGLKTFECISFWKKFNSIELELAVDRNLYHSKAITILDSMYPQCLLESYNPPNVLFYRGDISLIADRQKLLGVVGARQNSAYSSAVLRQLLPDTIAAGIITVSGLAQGVDSLVHSQTFADYGKTIAVIGTGLDIFYPSQNRALQQKIVHEGLVLSEYGLGVGPRKFHFPARNRIIAGLVQTLLVIEARHHSGSLITANLALQENRNVLAVPGPINSPLSIGTNELIKAGAKPTLIAQDIIEEFRNA</sequence>
<dbReference type="PANTHER" id="PTHR43022">
    <property type="entry name" value="PROTEIN SMF"/>
    <property type="match status" value="1"/>
</dbReference>
<proteinExistence type="inferred from homology"/>
<dbReference type="PATRIC" id="fig|1423759.3.peg.6"/>
<dbReference type="SUPFAM" id="SSF102405">
    <property type="entry name" value="MCP/YpsA-like"/>
    <property type="match status" value="1"/>
</dbReference>
<feature type="domain" description="Smf/DprA SLOG" evidence="2">
    <location>
        <begin position="76"/>
        <end position="286"/>
    </location>
</feature>
<dbReference type="NCBIfam" id="TIGR00732">
    <property type="entry name" value="dprA"/>
    <property type="match status" value="1"/>
</dbReference>
<gene>
    <name evidence="3" type="ORF">FC92_GL000006</name>
</gene>
<dbReference type="Proteomes" id="UP000051448">
    <property type="component" value="Unassembled WGS sequence"/>
</dbReference>
<organism evidence="3 4">
    <name type="scientific">Liquorilactobacillus hordei DSM 19519</name>
    <dbReference type="NCBI Taxonomy" id="1423759"/>
    <lineage>
        <taxon>Bacteria</taxon>
        <taxon>Bacillati</taxon>
        <taxon>Bacillota</taxon>
        <taxon>Bacilli</taxon>
        <taxon>Lactobacillales</taxon>
        <taxon>Lactobacillaceae</taxon>
        <taxon>Liquorilactobacillus</taxon>
    </lineage>
</organism>
<name>A0A0R1ML41_9LACO</name>
<evidence type="ECO:0000256" key="1">
    <source>
        <dbReference type="ARBA" id="ARBA00006525"/>
    </source>
</evidence>
<reference evidence="3 4" key="1">
    <citation type="journal article" date="2015" name="Genome Announc.">
        <title>Expanding the biotechnology potential of lactobacilli through comparative genomics of 213 strains and associated genera.</title>
        <authorList>
            <person name="Sun Z."/>
            <person name="Harris H.M."/>
            <person name="McCann A."/>
            <person name="Guo C."/>
            <person name="Argimon S."/>
            <person name="Zhang W."/>
            <person name="Yang X."/>
            <person name="Jeffery I.B."/>
            <person name="Cooney J.C."/>
            <person name="Kagawa T.F."/>
            <person name="Liu W."/>
            <person name="Song Y."/>
            <person name="Salvetti E."/>
            <person name="Wrobel A."/>
            <person name="Rasinkangas P."/>
            <person name="Parkhill J."/>
            <person name="Rea M.C."/>
            <person name="O'Sullivan O."/>
            <person name="Ritari J."/>
            <person name="Douillard F.P."/>
            <person name="Paul Ross R."/>
            <person name="Yang R."/>
            <person name="Briner A.E."/>
            <person name="Felis G.E."/>
            <person name="de Vos W.M."/>
            <person name="Barrangou R."/>
            <person name="Klaenhammer T.R."/>
            <person name="Caufield P.W."/>
            <person name="Cui Y."/>
            <person name="Zhang H."/>
            <person name="O'Toole P.W."/>
        </authorList>
    </citation>
    <scope>NUCLEOTIDE SEQUENCE [LARGE SCALE GENOMIC DNA]</scope>
    <source>
        <strain evidence="3 4">DSM 19519</strain>
    </source>
</reference>
<dbReference type="Gene3D" id="3.40.50.450">
    <property type="match status" value="1"/>
</dbReference>
<dbReference type="GeneID" id="98311103"/>
<accession>A0A0R1ML41</accession>
<dbReference type="STRING" id="1423759.FC92_GL000006"/>